<gene>
    <name evidence="2" type="ORF">GTO89_16890</name>
</gene>
<protein>
    <submittedName>
        <fullName evidence="2">DDE-type integrase/transposase/recombinase</fullName>
    </submittedName>
</protein>
<feature type="non-terminal residue" evidence="2">
    <location>
        <position position="211"/>
    </location>
</feature>
<dbReference type="Gene3D" id="3.30.420.10">
    <property type="entry name" value="Ribonuclease H-like superfamily/Ribonuclease H"/>
    <property type="match status" value="1"/>
</dbReference>
<dbReference type="PANTHER" id="PTHR35004:SF6">
    <property type="entry name" value="TRANSPOSASE"/>
    <property type="match status" value="1"/>
</dbReference>
<organism evidence="2 3">
    <name type="scientific">Heliomicrobium gestii</name>
    <name type="common">Heliobacterium gestii</name>
    <dbReference type="NCBI Taxonomy" id="2699"/>
    <lineage>
        <taxon>Bacteria</taxon>
        <taxon>Bacillati</taxon>
        <taxon>Bacillota</taxon>
        <taxon>Clostridia</taxon>
        <taxon>Eubacteriales</taxon>
        <taxon>Heliobacteriaceae</taxon>
        <taxon>Heliomicrobium</taxon>
    </lineage>
</organism>
<comment type="caution">
    <text evidence="2">The sequence shown here is derived from an EMBL/GenBank/DDBJ whole genome shotgun (WGS) entry which is preliminary data.</text>
</comment>
<feature type="domain" description="Integrase catalytic" evidence="1">
    <location>
        <begin position="27"/>
        <end position="203"/>
    </location>
</feature>
<dbReference type="EMBL" id="WXEX01000036">
    <property type="protein sequence ID" value="MZP44684.1"/>
    <property type="molecule type" value="Genomic_DNA"/>
</dbReference>
<keyword evidence="3" id="KW-1185">Reference proteome</keyword>
<dbReference type="InterPro" id="IPR036397">
    <property type="entry name" value="RNaseH_sf"/>
</dbReference>
<dbReference type="InterPro" id="IPR012337">
    <property type="entry name" value="RNaseH-like_sf"/>
</dbReference>
<dbReference type="InterPro" id="IPR001584">
    <property type="entry name" value="Integrase_cat-core"/>
</dbReference>
<feature type="non-terminal residue" evidence="2">
    <location>
        <position position="1"/>
    </location>
</feature>
<reference evidence="2 3" key="1">
    <citation type="submission" date="2020-01" db="EMBL/GenBank/DDBJ databases">
        <title>Whole genome sequence of Heliobacterium gestii DSM 11169.</title>
        <authorList>
            <person name="Kyndt J.A."/>
            <person name="Meyer T.E."/>
        </authorList>
    </citation>
    <scope>NUCLEOTIDE SEQUENCE [LARGE SCALE GENOMIC DNA]</scope>
    <source>
        <strain evidence="2 3">DSM 11169</strain>
    </source>
</reference>
<dbReference type="PANTHER" id="PTHR35004">
    <property type="entry name" value="TRANSPOSASE RV3428C-RELATED"/>
    <property type="match status" value="1"/>
</dbReference>
<evidence type="ECO:0000313" key="2">
    <source>
        <dbReference type="EMBL" id="MZP44684.1"/>
    </source>
</evidence>
<evidence type="ECO:0000259" key="1">
    <source>
        <dbReference type="PROSITE" id="PS50994"/>
    </source>
</evidence>
<dbReference type="GO" id="GO:0015074">
    <property type="term" value="P:DNA integration"/>
    <property type="evidence" value="ECO:0007669"/>
    <property type="project" value="InterPro"/>
</dbReference>
<name>A0A845LGY0_HELGE</name>
<dbReference type="OrthoDB" id="3193769at2"/>
<dbReference type="SUPFAM" id="SSF53098">
    <property type="entry name" value="Ribonuclease H-like"/>
    <property type="match status" value="1"/>
</dbReference>
<dbReference type="Proteomes" id="UP000471031">
    <property type="component" value="Unassembled WGS sequence"/>
</dbReference>
<dbReference type="AlphaFoldDB" id="A0A845LGY0"/>
<proteinExistence type="predicted"/>
<accession>A0A845LGY0</accession>
<dbReference type="PROSITE" id="PS50994">
    <property type="entry name" value="INTEGRASE"/>
    <property type="match status" value="1"/>
</dbReference>
<sequence>LRRFLSKLRRKHGLPKPNHQERQYQAVVDPPMGQQVQVDFGFAWATTESSRKIRVYGFGAILSHSRYRYLEWRATPFTTASLCETFERCWAYFGGIPKEVVMDQDKLMVVSENNGDILLTETFEVYRQAVGFGVHLCRKSDPESKGRIEAFIKYGKYNFIPHRTFRDIDHVNEECLAWLERTANANIHGITKKVPAEVYAMEREHLRPVPK</sequence>
<evidence type="ECO:0000313" key="3">
    <source>
        <dbReference type="Proteomes" id="UP000471031"/>
    </source>
</evidence>
<dbReference type="GO" id="GO:0003676">
    <property type="term" value="F:nucleic acid binding"/>
    <property type="evidence" value="ECO:0007669"/>
    <property type="project" value="InterPro"/>
</dbReference>